<dbReference type="AlphaFoldDB" id="A0A4V1ITU8"/>
<feature type="region of interest" description="Disordered" evidence="1">
    <location>
        <begin position="544"/>
        <end position="582"/>
    </location>
</feature>
<evidence type="ECO:0000313" key="3">
    <source>
        <dbReference type="Proteomes" id="UP000274922"/>
    </source>
</evidence>
<keyword evidence="3" id="KW-1185">Reference proteome</keyword>
<feature type="compositionally biased region" description="Low complexity" evidence="1">
    <location>
        <begin position="262"/>
        <end position="293"/>
    </location>
</feature>
<organism evidence="2 3">
    <name type="scientific">Caulochytrium protostelioides</name>
    <dbReference type="NCBI Taxonomy" id="1555241"/>
    <lineage>
        <taxon>Eukaryota</taxon>
        <taxon>Fungi</taxon>
        <taxon>Fungi incertae sedis</taxon>
        <taxon>Chytridiomycota</taxon>
        <taxon>Chytridiomycota incertae sedis</taxon>
        <taxon>Chytridiomycetes</taxon>
        <taxon>Caulochytriales</taxon>
        <taxon>Caulochytriaceae</taxon>
        <taxon>Caulochytrium</taxon>
    </lineage>
</organism>
<feature type="compositionally biased region" description="Pro residues" evidence="1">
    <location>
        <begin position="72"/>
        <end position="97"/>
    </location>
</feature>
<dbReference type="SUPFAM" id="SSF101447">
    <property type="entry name" value="Formin homology 2 domain (FH2 domain)"/>
    <property type="match status" value="1"/>
</dbReference>
<evidence type="ECO:0000256" key="1">
    <source>
        <dbReference type="SAM" id="MobiDB-lite"/>
    </source>
</evidence>
<feature type="compositionally biased region" description="Pro residues" evidence="1">
    <location>
        <begin position="546"/>
        <end position="561"/>
    </location>
</feature>
<dbReference type="STRING" id="1555241.A0A4V1ITU8"/>
<name>A0A4V1ITU8_9FUNG</name>
<accession>A0A4V1ITU8</accession>
<protein>
    <submittedName>
        <fullName evidence="2">Uncharacterized protein</fullName>
    </submittedName>
</protein>
<reference evidence="3" key="1">
    <citation type="journal article" date="2018" name="Nat. Microbiol.">
        <title>Leveraging single-cell genomics to expand the fungal tree of life.</title>
        <authorList>
            <person name="Ahrendt S.R."/>
            <person name="Quandt C.A."/>
            <person name="Ciobanu D."/>
            <person name="Clum A."/>
            <person name="Salamov A."/>
            <person name="Andreopoulos B."/>
            <person name="Cheng J.F."/>
            <person name="Woyke T."/>
            <person name="Pelin A."/>
            <person name="Henrissat B."/>
            <person name="Reynolds N.K."/>
            <person name="Benny G.L."/>
            <person name="Smith M.E."/>
            <person name="James T.Y."/>
            <person name="Grigoriev I.V."/>
        </authorList>
    </citation>
    <scope>NUCLEOTIDE SEQUENCE [LARGE SCALE GENOMIC DNA]</scope>
    <source>
        <strain evidence="3">ATCC 52028</strain>
    </source>
</reference>
<evidence type="ECO:0000313" key="2">
    <source>
        <dbReference type="EMBL" id="RKO98307.1"/>
    </source>
</evidence>
<dbReference type="EMBL" id="ML014500">
    <property type="protein sequence ID" value="RKO98307.1"/>
    <property type="molecule type" value="Genomic_DNA"/>
</dbReference>
<dbReference type="Proteomes" id="UP000274922">
    <property type="component" value="Unassembled WGS sequence"/>
</dbReference>
<dbReference type="OrthoDB" id="529273at2759"/>
<feature type="region of interest" description="Disordered" evidence="1">
    <location>
        <begin position="262"/>
        <end position="298"/>
    </location>
</feature>
<feature type="region of interest" description="Disordered" evidence="1">
    <location>
        <begin position="68"/>
        <end position="98"/>
    </location>
</feature>
<proteinExistence type="predicted"/>
<feature type="compositionally biased region" description="Low complexity" evidence="1">
    <location>
        <begin position="562"/>
        <end position="573"/>
    </location>
</feature>
<gene>
    <name evidence="2" type="ORF">CXG81DRAFT_28851</name>
</gene>
<sequence>MTVSTRPQSLGPPTARSARTMGRRLIHKARVCRHHVTQIATHLVSNRRYCLVLLILATVFTLMCTGRSLPSEEPPPPPPPAVAPPEQTTPPPPPPATPWCILSHIPEPERRDLARVLPFHDAAEGMAGARYFPPGRDRPGQLHRYGCRVILGHLRDMTDNMAYFGAPEHFVDTAHGYSGGSAGIVGPNRAFSNYLRQMGATFHRVSIDDAHAREGDEPIWPPVRASVAFESTIDAASDSDGAPDVNVDAVAVAVAEAVADLTDAGPPTEATDAAATGDATDAASAGTDGTVAAPHQASTRSRVRSALMAALFPEEQEPNRRAATSYLVYQPWGSVAEQLTELGEACAVAAVLGRTLVLPMLGEPVDAASRDAMWSDAPDAAQKMVWNDLDTVLDLSHLSAVMPCRVIPFNQFRDRVAPQAACDGAHAWPRVQEVVNAEGKNPRHSDKVPLDVHPSGWQYNVSQLDGDVAVVEALAIPHMSVYFTQVMGLSGVPFVDFRKFSGASTGPMDDGDILRRWDGTTDRVLAMETPLDLYSFRIVPSDANPPRAPTVTPPPLPPPPAADDSTNTTATTTGLSVAPRSTSRFAPSPLDARAAHPLFAPIYAGLQPSPDLQLLLLSTVKHWGRYYAVQWPLVPQAATLGLSDAVLDRWTAELLASAWVPSAVNDAAAATIAAGSTAAARRALPVLFVAHTPGGAAPAARHLRALAVKFRVITLNQFLTRMRMMYGVETYGAWGHEALAIEVCVQATPDHGFMGIRPAAVKQLQTGLQPGSPLYMEVGSMARAADWIRNRRSLWNRLSWSYLI</sequence>